<keyword evidence="2" id="KW-1185">Reference proteome</keyword>
<sequence length="64" mass="6811">MVRILKKTQIISSTSIIPFALPVFGADFFGVGIDAIGNGGRSIVAPIRRNANIALTAFYTSLTK</sequence>
<dbReference type="AlphaFoldDB" id="A0A922I7G0"/>
<comment type="caution">
    <text evidence="1">The sequence shown here is derived from an EMBL/GenBank/DDBJ whole genome shotgun (WGS) entry which is preliminary data.</text>
</comment>
<evidence type="ECO:0000313" key="2">
    <source>
        <dbReference type="Proteomes" id="UP000790347"/>
    </source>
</evidence>
<proteinExistence type="predicted"/>
<gene>
    <name evidence="1" type="ORF">DERF_006402</name>
</gene>
<reference evidence="1" key="1">
    <citation type="submission" date="2013-05" db="EMBL/GenBank/DDBJ databases">
        <authorList>
            <person name="Yim A.K.Y."/>
            <person name="Chan T.F."/>
            <person name="Ji K.M."/>
            <person name="Liu X.Y."/>
            <person name="Zhou J.W."/>
            <person name="Li R.Q."/>
            <person name="Yang K.Y."/>
            <person name="Li J."/>
            <person name="Li M."/>
            <person name="Law P.T.W."/>
            <person name="Wu Y.L."/>
            <person name="Cai Z.L."/>
            <person name="Qin H."/>
            <person name="Bao Y."/>
            <person name="Leung R.K.K."/>
            <person name="Ng P.K.S."/>
            <person name="Zou J."/>
            <person name="Zhong X.J."/>
            <person name="Ran P.X."/>
            <person name="Zhong N.S."/>
            <person name="Liu Z.G."/>
            <person name="Tsui S.K.W."/>
        </authorList>
    </citation>
    <scope>NUCLEOTIDE SEQUENCE</scope>
    <source>
        <strain evidence="1">Derf</strain>
        <tissue evidence="1">Whole organism</tissue>
    </source>
</reference>
<protein>
    <submittedName>
        <fullName evidence="1">Uncharacterized protein</fullName>
    </submittedName>
</protein>
<evidence type="ECO:0000313" key="1">
    <source>
        <dbReference type="EMBL" id="KAH9522845.1"/>
    </source>
</evidence>
<dbReference type="Proteomes" id="UP000790347">
    <property type="component" value="Unassembled WGS sequence"/>
</dbReference>
<accession>A0A922I7G0</accession>
<organism evidence="1 2">
    <name type="scientific">Dermatophagoides farinae</name>
    <name type="common">American house dust mite</name>
    <dbReference type="NCBI Taxonomy" id="6954"/>
    <lineage>
        <taxon>Eukaryota</taxon>
        <taxon>Metazoa</taxon>
        <taxon>Ecdysozoa</taxon>
        <taxon>Arthropoda</taxon>
        <taxon>Chelicerata</taxon>
        <taxon>Arachnida</taxon>
        <taxon>Acari</taxon>
        <taxon>Acariformes</taxon>
        <taxon>Sarcoptiformes</taxon>
        <taxon>Astigmata</taxon>
        <taxon>Psoroptidia</taxon>
        <taxon>Analgoidea</taxon>
        <taxon>Pyroglyphidae</taxon>
        <taxon>Dermatophagoidinae</taxon>
        <taxon>Dermatophagoides</taxon>
    </lineage>
</organism>
<name>A0A922I7G0_DERFA</name>
<reference evidence="1" key="2">
    <citation type="journal article" date="2022" name="Res Sq">
        <title>Comparative Genomics Reveals Insights into the Divergent Evolution of Astigmatic Mites and Household Pest Adaptations.</title>
        <authorList>
            <person name="Xiong Q."/>
            <person name="Wan A.T.-Y."/>
            <person name="Liu X.-Y."/>
            <person name="Fung C.S.-H."/>
            <person name="Xiao X."/>
            <person name="Malainual N."/>
            <person name="Hou J."/>
            <person name="Wang L."/>
            <person name="Wang M."/>
            <person name="Yang K."/>
            <person name="Cui Y."/>
            <person name="Leung E."/>
            <person name="Nong W."/>
            <person name="Shin S.-K."/>
            <person name="Au S."/>
            <person name="Jeong K.Y."/>
            <person name="Chew F.T."/>
            <person name="Hui J."/>
            <person name="Leung T.F."/>
            <person name="Tungtrongchitr A."/>
            <person name="Zhong N."/>
            <person name="Liu Z."/>
            <person name="Tsui S."/>
        </authorList>
    </citation>
    <scope>NUCLEOTIDE SEQUENCE</scope>
    <source>
        <strain evidence="1">Derf</strain>
        <tissue evidence="1">Whole organism</tissue>
    </source>
</reference>
<dbReference type="EMBL" id="ASGP02000002">
    <property type="protein sequence ID" value="KAH9522845.1"/>
    <property type="molecule type" value="Genomic_DNA"/>
</dbReference>